<feature type="domain" description="5'-Nucleotidase C-terminal" evidence="4">
    <location>
        <begin position="306"/>
        <end position="485"/>
    </location>
</feature>
<keyword evidence="6" id="KW-1185">Reference proteome</keyword>
<dbReference type="SUPFAM" id="SSF55816">
    <property type="entry name" value="5'-nucleotidase (syn. UDP-sugar hydrolase), C-terminal domain"/>
    <property type="match status" value="1"/>
</dbReference>
<sequence length="529" mass="56294">MRKILWLALALSIAVFQVIGAADFSNLVVIHTNDTHGYDQKADGVYGMAAVAALKQEYEAKGKDVLLVDAGDAIQDHNLVNLSQGATAIAFMNAAGYDAMTLGNHEFDYGQDVTLERAAEADFPFLSCNILVDATGKPFVRPYTIVKKGGVTVGIIGITTPETAGATNPKHVYGLTFLDGQDLYDAVQSNVDYLRGAGCDLIVALGHVGSEPISEGHRSDDILRRVRGIDLFIDGHDHRVKNYRVDGVLLAATGSHLANIGVVSYADGQWQEQNLPYGAFAKEDEAVKALVDKAAADVQAELSRPIGTADIMLDGSRPKVRMEETNLGDFIADAVLWQARMATAAEGTSIDGAVVNGGGLRASIPAGVVTQGGIQSVLPYRNQVCVVTMTGQTLLEIMEAATAAAPYPAGAFPQVSGIEMTVRTDIPFAKGPAYGNGKYYKPAKPGQRVTIHSVGGRAFSPDAVYTIATYEFISRGGDAYSALAEAGRAETKYVGYTDAEAIVHYIQDELQGRIGTEYAAPQGRMQLRP</sequence>
<dbReference type="Gene3D" id="3.60.21.10">
    <property type="match status" value="1"/>
</dbReference>
<evidence type="ECO:0000313" key="6">
    <source>
        <dbReference type="Proteomes" id="UP000254337"/>
    </source>
</evidence>
<dbReference type="GO" id="GO:0046872">
    <property type="term" value="F:metal ion binding"/>
    <property type="evidence" value="ECO:0007669"/>
    <property type="project" value="InterPro"/>
</dbReference>
<dbReference type="InterPro" id="IPR006146">
    <property type="entry name" value="5'-Nucleotdase_CS"/>
</dbReference>
<accession>A0A346AZ97</accession>
<keyword evidence="2" id="KW-0547">Nucleotide-binding</keyword>
<dbReference type="InterPro" id="IPR029052">
    <property type="entry name" value="Metallo-depent_PP-like"/>
</dbReference>
<dbReference type="AlphaFoldDB" id="A0A346AZ97"/>
<dbReference type="InterPro" id="IPR006179">
    <property type="entry name" value="5_nucleotidase/apyrase"/>
</dbReference>
<evidence type="ECO:0000259" key="4">
    <source>
        <dbReference type="Pfam" id="PF02872"/>
    </source>
</evidence>
<keyword evidence="2" id="KW-0378">Hydrolase</keyword>
<dbReference type="PRINTS" id="PR01607">
    <property type="entry name" value="APYRASEFAMLY"/>
</dbReference>
<dbReference type="CDD" id="cd00845">
    <property type="entry name" value="MPP_UshA_N_like"/>
    <property type="match status" value="1"/>
</dbReference>
<proteinExistence type="inferred from homology"/>
<dbReference type="GO" id="GO:0016788">
    <property type="term" value="F:hydrolase activity, acting on ester bonds"/>
    <property type="evidence" value="ECO:0007669"/>
    <property type="project" value="InterPro"/>
</dbReference>
<feature type="signal peptide" evidence="2">
    <location>
        <begin position="1"/>
        <end position="21"/>
    </location>
</feature>
<dbReference type="Pfam" id="PF02872">
    <property type="entry name" value="5_nucleotid_C"/>
    <property type="match status" value="1"/>
</dbReference>
<evidence type="ECO:0000313" key="5">
    <source>
        <dbReference type="EMBL" id="AXL21190.1"/>
    </source>
</evidence>
<dbReference type="GO" id="GO:0000166">
    <property type="term" value="F:nucleotide binding"/>
    <property type="evidence" value="ECO:0007669"/>
    <property type="project" value="UniProtKB-KW"/>
</dbReference>
<keyword evidence="1 2" id="KW-0732">Signal</keyword>
<protein>
    <submittedName>
        <fullName evidence="5">Bifunctional metallophosphatase/5'-nucleotidase</fullName>
    </submittedName>
</protein>
<feature type="chain" id="PRO_5039763356" evidence="2">
    <location>
        <begin position="22"/>
        <end position="529"/>
    </location>
</feature>
<gene>
    <name evidence="5" type="ORF">DKB62_06260</name>
</gene>
<dbReference type="EMBL" id="CP029462">
    <property type="protein sequence ID" value="AXL21190.1"/>
    <property type="molecule type" value="Genomic_DNA"/>
</dbReference>
<dbReference type="InterPro" id="IPR036907">
    <property type="entry name" value="5'-Nucleotdase_C_sf"/>
</dbReference>
<evidence type="ECO:0000259" key="3">
    <source>
        <dbReference type="Pfam" id="PF00149"/>
    </source>
</evidence>
<organism evidence="5 6">
    <name type="scientific">Megasphaera stantonii</name>
    <dbReference type="NCBI Taxonomy" id="2144175"/>
    <lineage>
        <taxon>Bacteria</taxon>
        <taxon>Bacillati</taxon>
        <taxon>Bacillota</taxon>
        <taxon>Negativicutes</taxon>
        <taxon>Veillonellales</taxon>
        <taxon>Veillonellaceae</taxon>
        <taxon>Megasphaera</taxon>
    </lineage>
</organism>
<dbReference type="OrthoDB" id="7820733at2"/>
<evidence type="ECO:0000256" key="2">
    <source>
        <dbReference type="RuleBase" id="RU362119"/>
    </source>
</evidence>
<dbReference type="PANTHER" id="PTHR11575:SF24">
    <property type="entry name" value="5'-NUCLEOTIDASE"/>
    <property type="match status" value="1"/>
</dbReference>
<dbReference type="RefSeq" id="WP_107196078.1">
    <property type="nucleotide sequence ID" value="NZ_CP029462.1"/>
</dbReference>
<dbReference type="Gene3D" id="3.90.780.10">
    <property type="entry name" value="5'-Nucleotidase, C-terminal domain"/>
    <property type="match status" value="1"/>
</dbReference>
<dbReference type="GO" id="GO:0009166">
    <property type="term" value="P:nucleotide catabolic process"/>
    <property type="evidence" value="ECO:0007669"/>
    <property type="project" value="InterPro"/>
</dbReference>
<dbReference type="KEGG" id="meg:DKB62_06260"/>
<evidence type="ECO:0000256" key="1">
    <source>
        <dbReference type="ARBA" id="ARBA00022729"/>
    </source>
</evidence>
<dbReference type="PROSITE" id="PS00786">
    <property type="entry name" value="5_NUCLEOTIDASE_2"/>
    <property type="match status" value="1"/>
</dbReference>
<dbReference type="Proteomes" id="UP000254337">
    <property type="component" value="Chromosome"/>
</dbReference>
<dbReference type="Pfam" id="PF00149">
    <property type="entry name" value="Metallophos"/>
    <property type="match status" value="1"/>
</dbReference>
<dbReference type="PANTHER" id="PTHR11575">
    <property type="entry name" value="5'-NUCLEOTIDASE-RELATED"/>
    <property type="match status" value="1"/>
</dbReference>
<dbReference type="InterPro" id="IPR008334">
    <property type="entry name" value="5'-Nucleotdase_C"/>
</dbReference>
<feature type="domain" description="Calcineurin-like phosphoesterase" evidence="3">
    <location>
        <begin position="29"/>
        <end position="239"/>
    </location>
</feature>
<name>A0A346AZ97_9FIRM</name>
<comment type="similarity">
    <text evidence="2">Belongs to the 5'-nucleotidase family.</text>
</comment>
<dbReference type="InterPro" id="IPR004843">
    <property type="entry name" value="Calcineurin-like_PHP"/>
</dbReference>
<reference evidence="5 6" key="1">
    <citation type="submission" date="2018-05" db="EMBL/GenBank/DDBJ databases">
        <title>Complete genome sequence of Megasphaera sp. AJH120T, isolated from the ceca of a chicken.</title>
        <authorList>
            <person name="Maki J."/>
            <person name="Looft T."/>
        </authorList>
    </citation>
    <scope>NUCLEOTIDE SEQUENCE [LARGE SCALE GENOMIC DNA]</scope>
    <source>
        <strain evidence="5 6">AJH120</strain>
    </source>
</reference>
<dbReference type="SUPFAM" id="SSF56300">
    <property type="entry name" value="Metallo-dependent phosphatases"/>
    <property type="match status" value="1"/>
</dbReference>